<accession>A0ABX1SFX1</accession>
<feature type="region of interest" description="Disordered" evidence="1">
    <location>
        <begin position="1"/>
        <end position="47"/>
    </location>
</feature>
<comment type="caution">
    <text evidence="2">The sequence shown here is derived from an EMBL/GenBank/DDBJ whole genome shotgun (WGS) entry which is preliminary data.</text>
</comment>
<sequence length="47" mass="5143">MTEPIDTDSRLPDDVQAPDIEIPGEAERKVPDDEDVIEQAGTPEPPD</sequence>
<gene>
    <name evidence="2" type="ORF">HF526_18970</name>
</gene>
<evidence type="ECO:0000256" key="1">
    <source>
        <dbReference type="SAM" id="MobiDB-lite"/>
    </source>
</evidence>
<evidence type="ECO:0000313" key="2">
    <source>
        <dbReference type="EMBL" id="NMH99378.1"/>
    </source>
</evidence>
<dbReference type="EMBL" id="JAAXLA010000035">
    <property type="protein sequence ID" value="NMH99378.1"/>
    <property type="molecule type" value="Genomic_DNA"/>
</dbReference>
<dbReference type="Proteomes" id="UP000820669">
    <property type="component" value="Unassembled WGS sequence"/>
</dbReference>
<protein>
    <submittedName>
        <fullName evidence="2">Uncharacterized protein</fullName>
    </submittedName>
</protein>
<organism evidence="2 3">
    <name type="scientific">Pseudonocardia acidicola</name>
    <dbReference type="NCBI Taxonomy" id="2724939"/>
    <lineage>
        <taxon>Bacteria</taxon>
        <taxon>Bacillati</taxon>
        <taxon>Actinomycetota</taxon>
        <taxon>Actinomycetes</taxon>
        <taxon>Pseudonocardiales</taxon>
        <taxon>Pseudonocardiaceae</taxon>
        <taxon>Pseudonocardia</taxon>
    </lineage>
</organism>
<reference evidence="2 3" key="1">
    <citation type="submission" date="2020-04" db="EMBL/GenBank/DDBJ databases">
        <authorList>
            <person name="Klaysubun C."/>
            <person name="Duangmal K."/>
            <person name="Lipun K."/>
        </authorList>
    </citation>
    <scope>NUCLEOTIDE SEQUENCE [LARGE SCALE GENOMIC DNA]</scope>
    <source>
        <strain evidence="2 3">K10HN5</strain>
    </source>
</reference>
<name>A0ABX1SFX1_9PSEU</name>
<evidence type="ECO:0000313" key="3">
    <source>
        <dbReference type="Proteomes" id="UP000820669"/>
    </source>
</evidence>
<dbReference type="RefSeq" id="WP_169382861.1">
    <property type="nucleotide sequence ID" value="NZ_JAAXLA010000035.1"/>
</dbReference>
<proteinExistence type="predicted"/>
<keyword evidence="3" id="KW-1185">Reference proteome</keyword>